<dbReference type="InParanoid" id="A0A200QLI9"/>
<feature type="region of interest" description="Disordered" evidence="1">
    <location>
        <begin position="1"/>
        <end position="21"/>
    </location>
</feature>
<protein>
    <submittedName>
        <fullName evidence="2">Putative thiol-disulfide oxidoreductase DCC</fullName>
    </submittedName>
</protein>
<dbReference type="OMA" id="FGKENDC"/>
<organism evidence="2 3">
    <name type="scientific">Macleaya cordata</name>
    <name type="common">Five-seeded plume-poppy</name>
    <name type="synonym">Bocconia cordata</name>
    <dbReference type="NCBI Taxonomy" id="56857"/>
    <lineage>
        <taxon>Eukaryota</taxon>
        <taxon>Viridiplantae</taxon>
        <taxon>Streptophyta</taxon>
        <taxon>Embryophyta</taxon>
        <taxon>Tracheophyta</taxon>
        <taxon>Spermatophyta</taxon>
        <taxon>Magnoliopsida</taxon>
        <taxon>Ranunculales</taxon>
        <taxon>Papaveraceae</taxon>
        <taxon>Papaveroideae</taxon>
        <taxon>Macleaya</taxon>
    </lineage>
</organism>
<dbReference type="OrthoDB" id="1921868at2759"/>
<accession>A0A200QLI9</accession>
<dbReference type="FunCoup" id="A0A200QLI9">
    <property type="interactions" value="11"/>
</dbReference>
<reference evidence="2 3" key="1">
    <citation type="journal article" date="2017" name="Mol. Plant">
        <title>The Genome of Medicinal Plant Macleaya cordata Provides New Insights into Benzylisoquinoline Alkaloids Metabolism.</title>
        <authorList>
            <person name="Liu X."/>
            <person name="Liu Y."/>
            <person name="Huang P."/>
            <person name="Ma Y."/>
            <person name="Qing Z."/>
            <person name="Tang Q."/>
            <person name="Cao H."/>
            <person name="Cheng P."/>
            <person name="Zheng Y."/>
            <person name="Yuan Z."/>
            <person name="Zhou Y."/>
            <person name="Liu J."/>
            <person name="Tang Z."/>
            <person name="Zhuo Y."/>
            <person name="Zhang Y."/>
            <person name="Yu L."/>
            <person name="Huang J."/>
            <person name="Yang P."/>
            <person name="Peng Q."/>
            <person name="Zhang J."/>
            <person name="Jiang W."/>
            <person name="Zhang Z."/>
            <person name="Lin K."/>
            <person name="Ro D.K."/>
            <person name="Chen X."/>
            <person name="Xiong X."/>
            <person name="Shang Y."/>
            <person name="Huang S."/>
            <person name="Zeng J."/>
        </authorList>
    </citation>
    <scope>NUCLEOTIDE SEQUENCE [LARGE SCALE GENOMIC DNA]</scope>
    <source>
        <strain evidence="3">cv. BLH2017</strain>
        <tissue evidence="2">Root</tissue>
    </source>
</reference>
<dbReference type="AlphaFoldDB" id="A0A200QLI9"/>
<evidence type="ECO:0000313" key="2">
    <source>
        <dbReference type="EMBL" id="OVA11272.1"/>
    </source>
</evidence>
<dbReference type="Proteomes" id="UP000195402">
    <property type="component" value="Unassembled WGS sequence"/>
</dbReference>
<dbReference type="Pfam" id="PF04134">
    <property type="entry name" value="DCC1-like"/>
    <property type="match status" value="1"/>
</dbReference>
<dbReference type="PANTHER" id="PTHR33639:SF1">
    <property type="entry name" value="T23E23.25"/>
    <property type="match status" value="1"/>
</dbReference>
<comment type="caution">
    <text evidence="2">The sequence shown here is derived from an EMBL/GenBank/DDBJ whole genome shotgun (WGS) entry which is preliminary data.</text>
</comment>
<dbReference type="InterPro" id="IPR052927">
    <property type="entry name" value="DCC_oxidoreductase"/>
</dbReference>
<keyword evidence="3" id="KW-1185">Reference proteome</keyword>
<dbReference type="PANTHER" id="PTHR33639">
    <property type="entry name" value="THIOL-DISULFIDE OXIDOREDUCTASE DCC"/>
    <property type="match status" value="1"/>
</dbReference>
<dbReference type="EMBL" id="MVGT01001715">
    <property type="protein sequence ID" value="OVA11272.1"/>
    <property type="molecule type" value="Genomic_DNA"/>
</dbReference>
<dbReference type="GO" id="GO:0015035">
    <property type="term" value="F:protein-disulfide reductase activity"/>
    <property type="evidence" value="ECO:0007669"/>
    <property type="project" value="InterPro"/>
</dbReference>
<evidence type="ECO:0000256" key="1">
    <source>
        <dbReference type="SAM" id="MobiDB-lite"/>
    </source>
</evidence>
<evidence type="ECO:0000313" key="3">
    <source>
        <dbReference type="Proteomes" id="UP000195402"/>
    </source>
</evidence>
<dbReference type="InterPro" id="IPR007263">
    <property type="entry name" value="DCC1-like"/>
</dbReference>
<name>A0A200QLI9_MACCD</name>
<sequence>MELHKEGNKYCFSSSSSSPPLSEVVYSTVDGVLGEEEVPELEAAFLQPRVVVYDGVCHLCHNGVKWLIKVDEYRQIKFCCLQSEAAEPYLNYCGVDREDVLHRFLFVEGPNTYSQGSTAALRIASYLPPPYSALKALMIIPTPLRDAVYDYVSKCRYDWYGKEEDCEALQDPEILQRFVDRKEIWDRCQDKYREGYDQ</sequence>
<gene>
    <name evidence="2" type="ORF">BVC80_1583g23</name>
</gene>
<proteinExistence type="predicted"/>